<keyword evidence="4" id="KW-1003">Cell membrane</keyword>
<dbReference type="PANTHER" id="PTHR46494">
    <property type="entry name" value="CORA FAMILY METAL ION TRANSPORTER (EUROFUNG)"/>
    <property type="match status" value="1"/>
</dbReference>
<feature type="transmembrane region" description="Helical" evidence="8">
    <location>
        <begin position="200"/>
        <end position="223"/>
    </location>
</feature>
<dbReference type="GO" id="GO:0005886">
    <property type="term" value="C:plasma membrane"/>
    <property type="evidence" value="ECO:0007669"/>
    <property type="project" value="UniProtKB-SubCell"/>
</dbReference>
<dbReference type="GO" id="GO:0015095">
    <property type="term" value="F:magnesium ion transmembrane transporter activity"/>
    <property type="evidence" value="ECO:0007669"/>
    <property type="project" value="TreeGrafter"/>
</dbReference>
<dbReference type="HOGENOM" id="CLU_089572_0_0_7"/>
<keyword evidence="5 8" id="KW-0812">Transmembrane</keyword>
<feature type="transmembrane region" description="Helical" evidence="8">
    <location>
        <begin position="235"/>
        <end position="255"/>
    </location>
</feature>
<dbReference type="GO" id="GO:0000287">
    <property type="term" value="F:magnesium ion binding"/>
    <property type="evidence" value="ECO:0007669"/>
    <property type="project" value="TreeGrafter"/>
</dbReference>
<name>B6BJC4_SULGG</name>
<gene>
    <name evidence="9" type="ORF">SMGD1_2123</name>
</gene>
<dbReference type="RefSeq" id="WP_008335597.1">
    <property type="nucleotide sequence ID" value="NZ_AFRZ01000001.1"/>
</dbReference>
<dbReference type="InterPro" id="IPR045863">
    <property type="entry name" value="CorA_TM1_TM2"/>
</dbReference>
<keyword evidence="7 8" id="KW-0472">Membrane</keyword>
<dbReference type="InterPro" id="IPR045861">
    <property type="entry name" value="CorA_cytoplasmic_dom"/>
</dbReference>
<evidence type="ECO:0000256" key="4">
    <source>
        <dbReference type="ARBA" id="ARBA00022475"/>
    </source>
</evidence>
<dbReference type="PANTHER" id="PTHR46494:SF1">
    <property type="entry name" value="CORA FAMILY METAL ION TRANSPORTER (EUROFUNG)"/>
    <property type="match status" value="1"/>
</dbReference>
<dbReference type="eggNOG" id="COG0598">
    <property type="taxonomic scope" value="Bacteria"/>
</dbReference>
<accession>B6BJC4</accession>
<evidence type="ECO:0000256" key="8">
    <source>
        <dbReference type="SAM" id="Phobius"/>
    </source>
</evidence>
<dbReference type="AlphaFoldDB" id="B6BJC4"/>
<dbReference type="InterPro" id="IPR002523">
    <property type="entry name" value="MgTranspt_CorA/ZnTranspt_ZntB"/>
</dbReference>
<organism evidence="9 10">
    <name type="scientific">Sulfurimonas gotlandica (strain DSM 19862 / JCM 16533 / GD1)</name>
    <dbReference type="NCBI Taxonomy" id="929558"/>
    <lineage>
        <taxon>Bacteria</taxon>
        <taxon>Pseudomonadati</taxon>
        <taxon>Campylobacterota</taxon>
        <taxon>Epsilonproteobacteria</taxon>
        <taxon>Campylobacterales</taxon>
        <taxon>Sulfurimonadaceae</taxon>
        <taxon>Sulfurimonas</taxon>
    </lineage>
</organism>
<dbReference type="Proteomes" id="UP000006431">
    <property type="component" value="Unassembled WGS sequence"/>
</dbReference>
<evidence type="ECO:0000313" key="10">
    <source>
        <dbReference type="Proteomes" id="UP000006431"/>
    </source>
</evidence>
<dbReference type="GO" id="GO:0050897">
    <property type="term" value="F:cobalt ion binding"/>
    <property type="evidence" value="ECO:0007669"/>
    <property type="project" value="TreeGrafter"/>
</dbReference>
<keyword evidence="6 8" id="KW-1133">Transmembrane helix</keyword>
<proteinExistence type="inferred from homology"/>
<dbReference type="GO" id="GO:0015087">
    <property type="term" value="F:cobalt ion transmembrane transporter activity"/>
    <property type="evidence" value="ECO:0007669"/>
    <property type="project" value="TreeGrafter"/>
</dbReference>
<evidence type="ECO:0000313" key="9">
    <source>
        <dbReference type="EMBL" id="EHP30646.1"/>
    </source>
</evidence>
<dbReference type="SUPFAM" id="SSF143865">
    <property type="entry name" value="CorA soluble domain-like"/>
    <property type="match status" value="1"/>
</dbReference>
<sequence>MENIEQLIDNLHLEDLRNELHPSVFDENEDYDMLIVRLPVILEVLDAKSIGFVLTKQNSYIYNKDTKIFEELIGKFEGPYKIIDKLTDRVLKSFVQYQDNIADMEELLYKNNIKEDFMNKWLSLKLDILRIERILLRTAGVIDDFMEHNKDIPEFPINHYVDIHEHLERTMRSATLQLSKLDYLYSFYNAKSNEKMNRMLYILTIISAIFLPLNLVVGFFGMNTSSLPFTQAPSGTYYAISIMMTLLIITSLTLYKWHKKI</sequence>
<protein>
    <submittedName>
        <fullName evidence="9">Mg2+ transporter protein, CorA-like protein</fullName>
    </submittedName>
</protein>
<keyword evidence="10" id="KW-1185">Reference proteome</keyword>
<evidence type="ECO:0000256" key="7">
    <source>
        <dbReference type="ARBA" id="ARBA00023136"/>
    </source>
</evidence>
<accession>H1FXF0</accession>
<dbReference type="Pfam" id="PF01544">
    <property type="entry name" value="CorA"/>
    <property type="match status" value="1"/>
</dbReference>
<evidence type="ECO:0000256" key="1">
    <source>
        <dbReference type="ARBA" id="ARBA00004651"/>
    </source>
</evidence>
<comment type="similarity">
    <text evidence="2">Belongs to the CorA metal ion transporter (MIT) (TC 1.A.35) family.</text>
</comment>
<evidence type="ECO:0000256" key="3">
    <source>
        <dbReference type="ARBA" id="ARBA00022448"/>
    </source>
</evidence>
<keyword evidence="3" id="KW-0813">Transport</keyword>
<dbReference type="STRING" id="929558.SMGD1_2123"/>
<dbReference type="PATRIC" id="fig|929558.5.peg.2114"/>
<dbReference type="SUPFAM" id="SSF144083">
    <property type="entry name" value="Magnesium transport protein CorA, transmembrane region"/>
    <property type="match status" value="1"/>
</dbReference>
<comment type="caution">
    <text evidence="9">The sequence shown here is derived from an EMBL/GenBank/DDBJ whole genome shotgun (WGS) entry which is preliminary data.</text>
</comment>
<dbReference type="EMBL" id="AFRZ01000001">
    <property type="protein sequence ID" value="EHP30646.1"/>
    <property type="molecule type" value="Genomic_DNA"/>
</dbReference>
<evidence type="ECO:0000256" key="2">
    <source>
        <dbReference type="ARBA" id="ARBA00009765"/>
    </source>
</evidence>
<dbReference type="Gene3D" id="1.20.58.340">
    <property type="entry name" value="Magnesium transport protein CorA, transmembrane region"/>
    <property type="match status" value="2"/>
</dbReference>
<evidence type="ECO:0000256" key="5">
    <source>
        <dbReference type="ARBA" id="ARBA00022692"/>
    </source>
</evidence>
<reference evidence="9 10" key="1">
    <citation type="journal article" date="2012" name="Proc. Natl. Acad. Sci. U.S.A.">
        <title>Genome and physiology of a model Epsilonproteobacterium responsible for sulfide detoxification in marine oxygen depletion zones.</title>
        <authorList>
            <person name="Grote J."/>
            <person name="Schott T."/>
            <person name="Bruckner C.G."/>
            <person name="Glockner F.O."/>
            <person name="Jost G."/>
            <person name="Teeling H."/>
            <person name="Labrenz M."/>
            <person name="Jurgens K."/>
        </authorList>
    </citation>
    <scope>NUCLEOTIDE SEQUENCE [LARGE SCALE GENOMIC DNA]</scope>
    <source>
        <strain evidence="9 10">GD1</strain>
    </source>
</reference>
<dbReference type="OrthoDB" id="9803416at2"/>
<evidence type="ECO:0000256" key="6">
    <source>
        <dbReference type="ARBA" id="ARBA00022989"/>
    </source>
</evidence>
<comment type="subcellular location">
    <subcellularLocation>
        <location evidence="1">Cell membrane</location>
        <topology evidence="1">Multi-pass membrane protein</topology>
    </subcellularLocation>
</comment>